<accession>A0A0F6MLS3</accession>
<feature type="domain" description="ASCH" evidence="1">
    <location>
        <begin position="27"/>
        <end position="149"/>
    </location>
</feature>
<dbReference type="PANTHER" id="PTHR39203:SF1">
    <property type="entry name" value="CYTOPLASMIC PROTEIN"/>
    <property type="match status" value="1"/>
</dbReference>
<sequence>MSDKIKEFWIKFCNENKLPKDTKYEAWSFGNTKEMADELAKLVNCNIKTATTSAFELYEIGEDIPQVGEYNIILNGSEDPVCITQTKVVYIMPYNLITPEHAWHEGEGDRSYQYWKKVHDSFFCEEYKSVGKNFYEQAPMLCEVFEKVY</sequence>
<dbReference type="PATRIC" id="fig|999434.4.peg.2486"/>
<protein>
    <recommendedName>
        <fullName evidence="1">ASCH domain-containing protein</fullName>
    </recommendedName>
</protein>
<dbReference type="Gene3D" id="3.10.400.10">
    <property type="entry name" value="Sulfate adenylyltransferase"/>
    <property type="match status" value="1"/>
</dbReference>
<dbReference type="SUPFAM" id="SSF88697">
    <property type="entry name" value="PUA domain-like"/>
    <property type="match status" value="1"/>
</dbReference>
<dbReference type="Pfam" id="PF04266">
    <property type="entry name" value="ASCH"/>
    <property type="match status" value="1"/>
</dbReference>
<dbReference type="HOGENOM" id="CLU_102450_0_0_12"/>
<dbReference type="RefSeq" id="WP_002693514.1">
    <property type="nucleotide sequence ID" value="NZ_CM001797.1"/>
</dbReference>
<evidence type="ECO:0000313" key="2">
    <source>
        <dbReference type="EMBL" id="EMB19691.1"/>
    </source>
</evidence>
<dbReference type="InterPro" id="IPR009326">
    <property type="entry name" value="DUF984"/>
</dbReference>
<evidence type="ECO:0000259" key="1">
    <source>
        <dbReference type="SMART" id="SM01022"/>
    </source>
</evidence>
<dbReference type="AlphaFoldDB" id="A0A0F6MLS3"/>
<dbReference type="PIRSF" id="PIRSF021320">
    <property type="entry name" value="DUF984"/>
    <property type="match status" value="1"/>
</dbReference>
<dbReference type="CDD" id="cd06553">
    <property type="entry name" value="ASCH_Ef3133_like"/>
    <property type="match status" value="1"/>
</dbReference>
<proteinExistence type="predicted"/>
<dbReference type="Proteomes" id="UP000011701">
    <property type="component" value="Chromosome"/>
</dbReference>
<organism evidence="2">
    <name type="scientific">Treponema denticola OTK</name>
    <dbReference type="NCBI Taxonomy" id="999434"/>
    <lineage>
        <taxon>Bacteria</taxon>
        <taxon>Pseudomonadati</taxon>
        <taxon>Spirochaetota</taxon>
        <taxon>Spirochaetia</taxon>
        <taxon>Spirochaetales</taxon>
        <taxon>Treponemataceae</taxon>
        <taxon>Treponema</taxon>
    </lineage>
</organism>
<reference evidence="2" key="1">
    <citation type="submission" date="2012-01" db="EMBL/GenBank/DDBJ databases">
        <title>The Genome Sequence of Treponema denticola OTK.</title>
        <authorList>
            <consortium name="The Broad Institute Genome Sequencing Platform"/>
            <person name="Earl A."/>
            <person name="Ward D."/>
            <person name="Feldgarden M."/>
            <person name="Gevers D."/>
            <person name="Blanton J.M."/>
            <person name="Fenno C.J."/>
            <person name="Baranova O.V."/>
            <person name="Mathney J."/>
            <person name="Dewhirst F.E."/>
            <person name="Izard J."/>
            <person name="Young S.K."/>
            <person name="Zeng Q."/>
            <person name="Gargeya S."/>
            <person name="Fitzgerald M."/>
            <person name="Haas B."/>
            <person name="Abouelleil A."/>
            <person name="Alvarado L."/>
            <person name="Arachchi H.M."/>
            <person name="Berlin A."/>
            <person name="Chapman S.B."/>
            <person name="Gearin G."/>
            <person name="Goldberg J."/>
            <person name="Griggs A."/>
            <person name="Gujja S."/>
            <person name="Hansen M."/>
            <person name="Heiman D."/>
            <person name="Howarth C."/>
            <person name="Larimer J."/>
            <person name="Lui A."/>
            <person name="MacDonald P.J.P."/>
            <person name="McCowen C."/>
            <person name="Montmayeur A."/>
            <person name="Murphy C."/>
            <person name="Neiman D."/>
            <person name="Pearson M."/>
            <person name="Priest M."/>
            <person name="Roberts A."/>
            <person name="Saif S."/>
            <person name="Shea T."/>
            <person name="Sisk P."/>
            <person name="Stolte C."/>
            <person name="Sykes S."/>
            <person name="Wortman J."/>
            <person name="Nusbaum C."/>
            <person name="Birren B."/>
        </authorList>
    </citation>
    <scope>NUCLEOTIDE SEQUENCE [LARGE SCALE GENOMIC DNA]</scope>
    <source>
        <strain evidence="2">OTK</strain>
    </source>
</reference>
<dbReference type="SMART" id="SM01022">
    <property type="entry name" value="ASCH"/>
    <property type="match status" value="1"/>
</dbReference>
<dbReference type="InterPro" id="IPR015947">
    <property type="entry name" value="PUA-like_sf"/>
</dbReference>
<comment type="caution">
    <text evidence="2">The sequence shown here is derived from an EMBL/GenBank/DDBJ whole genome shotgun (WGS) entry which is preliminary data.</text>
</comment>
<dbReference type="InterPro" id="IPR007374">
    <property type="entry name" value="ASCH_domain"/>
</dbReference>
<name>A0A0F6MLS3_TREDN</name>
<gene>
    <name evidence="2" type="ORF">HMPREF9723_02388</name>
</gene>
<dbReference type="PANTHER" id="PTHR39203">
    <property type="entry name" value="CYTOPLASMIC PROTEIN-RELATED"/>
    <property type="match status" value="1"/>
</dbReference>
<dbReference type="EMBL" id="AGDY01000010">
    <property type="protein sequence ID" value="EMB19691.1"/>
    <property type="molecule type" value="Genomic_DNA"/>
</dbReference>